<evidence type="ECO:0000313" key="5">
    <source>
        <dbReference type="Proteomes" id="UP000030763"/>
    </source>
</evidence>
<dbReference type="GeneID" id="25336028"/>
<feature type="domain" description="C2H2-type" evidence="3">
    <location>
        <begin position="309"/>
        <end position="338"/>
    </location>
</feature>
<reference evidence="4" key="2">
    <citation type="submission" date="2013-10" db="EMBL/GenBank/DDBJ databases">
        <authorList>
            <person name="Aslett M."/>
        </authorList>
    </citation>
    <scope>NUCLEOTIDE SEQUENCE [LARGE SCALE GENOMIC DNA]</scope>
    <source>
        <strain evidence="4">Weybridge</strain>
    </source>
</reference>
<keyword evidence="5" id="KW-1185">Reference proteome</keyword>
<reference evidence="4" key="1">
    <citation type="submission" date="2013-10" db="EMBL/GenBank/DDBJ databases">
        <title>Genomic analysis of the causative agents of coccidiosis in chickens.</title>
        <authorList>
            <person name="Reid A.J."/>
            <person name="Blake D."/>
            <person name="Billington K."/>
            <person name="Browne H."/>
            <person name="Dunn M."/>
            <person name="Hung S."/>
            <person name="Kawahara F."/>
            <person name="Miranda-Saavedra D."/>
            <person name="Mourier T."/>
            <person name="Nagra H."/>
            <person name="Otto T.D."/>
            <person name="Rawlings N."/>
            <person name="Sanchez A."/>
            <person name="Sanders M."/>
            <person name="Subramaniam C."/>
            <person name="Tay Y."/>
            <person name="Dear P."/>
            <person name="Doerig C."/>
            <person name="Gruber A."/>
            <person name="Parkinson J."/>
            <person name="Shirley M."/>
            <person name="Wan K.L."/>
            <person name="Berriman M."/>
            <person name="Tomley F."/>
            <person name="Pain A."/>
        </authorList>
    </citation>
    <scope>NUCLEOTIDE SEQUENCE [LARGE SCALE GENOMIC DNA]</scope>
    <source>
        <strain evidence="4">Weybridge</strain>
    </source>
</reference>
<dbReference type="OMA" id="MRLKPEA"/>
<protein>
    <submittedName>
        <fullName evidence="4">16S rRNA processing protein RimM, putative</fullName>
    </submittedName>
</protein>
<dbReference type="Proteomes" id="UP000030763">
    <property type="component" value="Unassembled WGS sequence"/>
</dbReference>
<dbReference type="GO" id="GO:0006364">
    <property type="term" value="P:rRNA processing"/>
    <property type="evidence" value="ECO:0007669"/>
    <property type="project" value="InterPro"/>
</dbReference>
<dbReference type="InterPro" id="IPR013087">
    <property type="entry name" value="Znf_C2H2_type"/>
</dbReference>
<gene>
    <name evidence="4" type="ORF">EMWEY_00020420</name>
</gene>
<accession>U6M4J5</accession>
<name>U6M4J5_EIMMA</name>
<evidence type="ECO:0000259" key="3">
    <source>
        <dbReference type="PROSITE" id="PS50157"/>
    </source>
</evidence>
<dbReference type="InterPro" id="IPR011961">
    <property type="entry name" value="RimM"/>
</dbReference>
<dbReference type="EMBL" id="HG719004">
    <property type="protein sequence ID" value="CDJ56580.1"/>
    <property type="molecule type" value="Genomic_DNA"/>
</dbReference>
<keyword evidence="1" id="KW-0862">Zinc</keyword>
<proteinExistence type="predicted"/>
<dbReference type="RefSeq" id="XP_013333231.1">
    <property type="nucleotide sequence ID" value="XM_013477777.1"/>
</dbReference>
<dbReference type="GO" id="GO:0043022">
    <property type="term" value="F:ribosome binding"/>
    <property type="evidence" value="ECO:0007669"/>
    <property type="project" value="InterPro"/>
</dbReference>
<dbReference type="GO" id="GO:0005840">
    <property type="term" value="C:ribosome"/>
    <property type="evidence" value="ECO:0007669"/>
    <property type="project" value="InterPro"/>
</dbReference>
<dbReference type="VEuPathDB" id="ToxoDB:EMWEY_00020420"/>
<evidence type="ECO:0000256" key="1">
    <source>
        <dbReference type="PROSITE-ProRule" id="PRU00042"/>
    </source>
</evidence>
<dbReference type="PANTHER" id="PTHR33692">
    <property type="entry name" value="RIBOSOME MATURATION FACTOR RIMM"/>
    <property type="match status" value="1"/>
</dbReference>
<feature type="compositionally biased region" description="Low complexity" evidence="2">
    <location>
        <begin position="379"/>
        <end position="389"/>
    </location>
</feature>
<evidence type="ECO:0000313" key="4">
    <source>
        <dbReference type="EMBL" id="CDJ56580.1"/>
    </source>
</evidence>
<organism evidence="4 5">
    <name type="scientific">Eimeria maxima</name>
    <name type="common">Coccidian parasite</name>
    <dbReference type="NCBI Taxonomy" id="5804"/>
    <lineage>
        <taxon>Eukaryota</taxon>
        <taxon>Sar</taxon>
        <taxon>Alveolata</taxon>
        <taxon>Apicomplexa</taxon>
        <taxon>Conoidasida</taxon>
        <taxon>Coccidia</taxon>
        <taxon>Eucoccidiorida</taxon>
        <taxon>Eimeriorina</taxon>
        <taxon>Eimeriidae</taxon>
        <taxon>Eimeria</taxon>
    </lineage>
</organism>
<evidence type="ECO:0000256" key="2">
    <source>
        <dbReference type="SAM" id="MobiDB-lite"/>
    </source>
</evidence>
<keyword evidence="1" id="KW-0863">Zinc-finger</keyword>
<feature type="region of interest" description="Disordered" evidence="2">
    <location>
        <begin position="376"/>
        <end position="422"/>
    </location>
</feature>
<dbReference type="OrthoDB" id="532420at2759"/>
<dbReference type="AlphaFoldDB" id="U6M4J5"/>
<dbReference type="PANTHER" id="PTHR33692:SF1">
    <property type="entry name" value="RIBOSOME MATURATION FACTOR RIMM"/>
    <property type="match status" value="1"/>
</dbReference>
<dbReference type="GO" id="GO:0008270">
    <property type="term" value="F:zinc ion binding"/>
    <property type="evidence" value="ECO:0007669"/>
    <property type="project" value="UniProtKB-KW"/>
</dbReference>
<keyword evidence="1" id="KW-0479">Metal-binding</keyword>
<sequence>MLQRLTGELARCPSIQQQPVGCLLVVWAVHTDSEGIWRYFRLLLLWNNAFAARAVCVRRLSAADILLSCRIILFFSLDWPDLILLRFTLSSRALFCLLLYRSLCCVGFYVASRGVWNEEICKCLCSGDLGCPYIAASRLFFGGGRVGGLFVSREVESGRLVQKHGGKQVALVKLQGINDRAAATALSGFQVYVHPKQSSSLLPPHSVLAADLVGFDVRLSNNPNKEIIGKVADVVSKHDMRLKPEAVGAADDCLEIEFYKDLPARRLLMEAYRDPAAPPPALLASALHALGPDQPPSMQLEEEEPPVLYECEGCGLRFSDCAAAVTHERLCLQATQRSSKCPDKCGSQQTTTSSADDQDALQWMLQTAAAACDLPTHEQQQQQRQQQVQGCSGKGLWEGENSAQVSPPSVPHELLSLEGPEGRSGRRLGRHFYQRLSLGSLVSWDRGRRFFPKKGEAATDAAERALNFACPSSSGGEASKYAEADWSDTHDVVNLSSCLGVAPGLSSVTCETDKKPKSNSFLLPFVLGVTVEEIKVESKAIAINAPPGLLH</sequence>
<dbReference type="PROSITE" id="PS50157">
    <property type="entry name" value="ZINC_FINGER_C2H2_2"/>
    <property type="match status" value="1"/>
</dbReference>